<dbReference type="Pfam" id="PF01695">
    <property type="entry name" value="IstB_IS21"/>
    <property type="match status" value="1"/>
</dbReference>
<evidence type="ECO:0000313" key="2">
    <source>
        <dbReference type="EMBL" id="GAS81977.1"/>
    </source>
</evidence>
<dbReference type="InterPro" id="IPR027417">
    <property type="entry name" value="P-loop_NTPase"/>
</dbReference>
<feature type="domain" description="IstB-like ATP-binding" evidence="1">
    <location>
        <begin position="47"/>
        <end position="251"/>
    </location>
</feature>
<comment type="caution">
    <text evidence="2">The sequence shown here is derived from an EMBL/GenBank/DDBJ whole genome shotgun (WGS) entry which is preliminary data.</text>
</comment>
<protein>
    <submittedName>
        <fullName evidence="2">DNA replication protein</fullName>
    </submittedName>
</protein>
<dbReference type="EMBL" id="BCNV01000001">
    <property type="protein sequence ID" value="GAS81977.1"/>
    <property type="molecule type" value="Genomic_DNA"/>
</dbReference>
<gene>
    <name evidence="2" type="ORF">PAHA3_2051</name>
</gene>
<dbReference type="RefSeq" id="WP_062834599.1">
    <property type="nucleotide sequence ID" value="NZ_BCNV01000001.1"/>
</dbReference>
<accession>A0A117I1D5</accession>
<sequence length="258" mass="29827">MSTRIETKEELFSTCKNCVVKDWCRLRSGEFKLPLDSMHTFCIGYEKLSKAIELAKIPKEYHSANLYNYVVDDDNVDFAPIVKELLTNPVGFVTSGTNLALINYNKGTGKSWTANAVLNEFIYKVCRDSGWFDYESPVAMYVKFGAWANRQRDIYIRNDAQFSFEAHKELSQMKDVPLLLLDDIGSGRITPIIRDLTYDVIDLRKEEQKSTIFTSNFTTSRLRQDDMLGDMVVSRMFYNTMVIPLGGRDRREDNTYIY</sequence>
<proteinExistence type="predicted"/>
<organism evidence="2 3">
    <name type="scientific">Paenibacillus amylolyticus</name>
    <dbReference type="NCBI Taxonomy" id="1451"/>
    <lineage>
        <taxon>Bacteria</taxon>
        <taxon>Bacillati</taxon>
        <taxon>Bacillota</taxon>
        <taxon>Bacilli</taxon>
        <taxon>Bacillales</taxon>
        <taxon>Paenibacillaceae</taxon>
        <taxon>Paenibacillus</taxon>
    </lineage>
</organism>
<dbReference type="SUPFAM" id="SSF52540">
    <property type="entry name" value="P-loop containing nucleoside triphosphate hydrolases"/>
    <property type="match status" value="1"/>
</dbReference>
<dbReference type="Gene3D" id="3.40.50.300">
    <property type="entry name" value="P-loop containing nucleotide triphosphate hydrolases"/>
    <property type="match status" value="1"/>
</dbReference>
<dbReference type="InterPro" id="IPR002611">
    <property type="entry name" value="IstB_ATP-bd"/>
</dbReference>
<reference evidence="3" key="2">
    <citation type="submission" date="2016-01" db="EMBL/GenBank/DDBJ databases">
        <title>Draft Genome Sequence of Paenibacillus amylolyticus Heshi-A3 that Was Isolated from Fermented Rice Bran with Aging Salted Mackerel, Which Was Named Heshiko as Traditional Fermented Seafood in Japan.</title>
        <authorList>
            <person name="Akuzawa S."/>
            <person name="Nakagawa J."/>
            <person name="Kanekatsu T."/>
            <person name="Kubota E."/>
            <person name="Ohtake R."/>
            <person name="Suzuki T."/>
            <person name="Kanesaki Y."/>
        </authorList>
    </citation>
    <scope>NUCLEOTIDE SEQUENCE [LARGE SCALE GENOMIC DNA]</scope>
    <source>
        <strain evidence="3">Heshi-A3</strain>
    </source>
</reference>
<name>A0A117I1D5_PAEAM</name>
<evidence type="ECO:0000313" key="3">
    <source>
        <dbReference type="Proteomes" id="UP000069697"/>
    </source>
</evidence>
<dbReference type="Proteomes" id="UP000069697">
    <property type="component" value="Unassembled WGS sequence"/>
</dbReference>
<evidence type="ECO:0000259" key="1">
    <source>
        <dbReference type="Pfam" id="PF01695"/>
    </source>
</evidence>
<dbReference type="AlphaFoldDB" id="A0A117I1D5"/>
<reference evidence="2 3" key="1">
    <citation type="journal article" date="2016" name="Genome Announc.">
        <title>Draft Genome Sequence of Paenibacillus amylolyticus Heshi-A3, Isolated from Fermented Rice Bran in a Japanese Fermented Seafood Dish.</title>
        <authorList>
            <person name="Akuzawa S."/>
            <person name="Nagaoka J."/>
            <person name="Kanekatsu M."/>
            <person name="Kubota E."/>
            <person name="Ohtake R."/>
            <person name="Suzuki T."/>
            <person name="Kanesaki Y."/>
        </authorList>
    </citation>
    <scope>NUCLEOTIDE SEQUENCE [LARGE SCALE GENOMIC DNA]</scope>
    <source>
        <strain evidence="2 3">Heshi-A3</strain>
    </source>
</reference>